<feature type="domain" description="Ribulose bisphosphate carboxylase small subunit" evidence="11">
    <location>
        <begin position="69"/>
        <end position="182"/>
    </location>
</feature>
<keyword evidence="5" id="KW-0809">Transit peptide</keyword>
<accession>A0ABR0ULW9</accession>
<dbReference type="SMART" id="SM00961">
    <property type="entry name" value="RuBisCO_small"/>
    <property type="match status" value="1"/>
</dbReference>
<dbReference type="InterPro" id="IPR024681">
    <property type="entry name" value="RuBisCO_ssu"/>
</dbReference>
<dbReference type="InterPro" id="IPR036385">
    <property type="entry name" value="RuBisCO_ssu_sf"/>
</dbReference>
<comment type="similarity">
    <text evidence="9 10">Belongs to the RuBisCO small chain family.</text>
</comment>
<dbReference type="HAMAP" id="MF_00859">
    <property type="entry name" value="RuBisCO_S_bact"/>
    <property type="match status" value="1"/>
</dbReference>
<evidence type="ECO:0000256" key="9">
    <source>
        <dbReference type="HAMAP-Rule" id="MF_00860"/>
    </source>
</evidence>
<evidence type="ECO:0000256" key="10">
    <source>
        <dbReference type="RuleBase" id="RU003627"/>
    </source>
</evidence>
<organism evidence="12 13">
    <name type="scientific">Rehmannia glutinosa</name>
    <name type="common">Chinese foxglove</name>
    <dbReference type="NCBI Taxonomy" id="99300"/>
    <lineage>
        <taxon>Eukaryota</taxon>
        <taxon>Viridiplantae</taxon>
        <taxon>Streptophyta</taxon>
        <taxon>Embryophyta</taxon>
        <taxon>Tracheophyta</taxon>
        <taxon>Spermatophyta</taxon>
        <taxon>Magnoliopsida</taxon>
        <taxon>eudicotyledons</taxon>
        <taxon>Gunneridae</taxon>
        <taxon>Pentapetalae</taxon>
        <taxon>asterids</taxon>
        <taxon>lamiids</taxon>
        <taxon>Lamiales</taxon>
        <taxon>Orobanchaceae</taxon>
        <taxon>Rehmannieae</taxon>
        <taxon>Rehmannia</taxon>
    </lineage>
</organism>
<dbReference type="Proteomes" id="UP001318860">
    <property type="component" value="Unassembled WGS sequence"/>
</dbReference>
<dbReference type="PANTHER" id="PTHR31262">
    <property type="entry name" value="RIBULOSE BISPHOSPHATE CARBOXYLASE SMALL CHAIN 1, CHLOROPLASTIC"/>
    <property type="match status" value="1"/>
</dbReference>
<dbReference type="EMBL" id="JABTTQ020002597">
    <property type="protein sequence ID" value="KAK6123145.1"/>
    <property type="molecule type" value="Genomic_DNA"/>
</dbReference>
<keyword evidence="2 9" id="KW-0602">Photosynthesis</keyword>
<comment type="function">
    <text evidence="9 10">RuBisCO catalyzes two reactions: the carboxylation of D-ribulose 1,5-bisphosphate, the primary event in carbon dioxide fixation, as well as the oxidative fragmentation of the pentose substrate. Both reactions occur simultaneously and in competition at the same active site. Although the small subunit is not catalytic it is essential for maximal activity.</text>
</comment>
<evidence type="ECO:0000256" key="8">
    <source>
        <dbReference type="ARBA" id="ARBA00024184"/>
    </source>
</evidence>
<evidence type="ECO:0000256" key="6">
    <source>
        <dbReference type="ARBA" id="ARBA00023238"/>
    </source>
</evidence>
<evidence type="ECO:0000256" key="2">
    <source>
        <dbReference type="ARBA" id="ARBA00022531"/>
    </source>
</evidence>
<sequence length="185" mass="20734">MASSMISTATTAAVSRSTPAQASMVAPFTGLKSAAAFPATRKNADITTLASNGGRVSCMKVWPTVGLKKFETLSYLPDLTREQLLKQVEYLLRQKLIPCLEFELEVHINHGFVYREHHHSPGYYDGRYWTMWKLPMFGCTDAVQVLNELGEAIKAHPDGFIRIIGFDNVRQVQICSFIAYKPAKY</sequence>
<keyword evidence="3 9" id="KW-0113">Calvin cycle</keyword>
<gene>
    <name evidence="9" type="primary">RBCS</name>
    <name evidence="12" type="ORF">DH2020_043141</name>
</gene>
<comment type="miscellaneous">
    <text evidence="9">The basic functional RuBisCO is composed of a large chain homodimer in a 'head-to-tail' conformation. In form I RuBisCO this homodimer is arranged in a barrel-like tetramer with the small subunits forming a tetrameric 'cap' on each end of the 'barrel'.</text>
</comment>
<evidence type="ECO:0000256" key="3">
    <source>
        <dbReference type="ARBA" id="ARBA00022567"/>
    </source>
</evidence>
<protein>
    <recommendedName>
        <fullName evidence="9">Ribulose bisphosphate carboxylase small subunit, chloroplastic</fullName>
        <shortName evidence="9">RuBisCO small subunit</shortName>
    </recommendedName>
</protein>
<comment type="subcellular location">
    <subcellularLocation>
        <location evidence="8">Cell junction</location>
        <location evidence="8">Plasmodesma</location>
    </subcellularLocation>
    <subcellularLocation>
        <location evidence="9">Plastid</location>
        <location evidence="9">Chloroplast</location>
    </subcellularLocation>
</comment>
<comment type="subunit">
    <text evidence="9 10">Heterohexadecamer of 8 large and 8 small subunits.</text>
</comment>
<dbReference type="PRINTS" id="PR00152">
    <property type="entry name" value="RUBISCOSMALL"/>
</dbReference>
<name>A0ABR0ULW9_REHGL</name>
<evidence type="ECO:0000259" key="11">
    <source>
        <dbReference type="SMART" id="SM00961"/>
    </source>
</evidence>
<comment type="caution">
    <text evidence="12">The sequence shown here is derived from an EMBL/GenBank/DDBJ whole genome shotgun (WGS) entry which is preliminary data.</text>
</comment>
<evidence type="ECO:0000256" key="5">
    <source>
        <dbReference type="ARBA" id="ARBA00022946"/>
    </source>
</evidence>
<dbReference type="PANTHER" id="PTHR31262:SF10">
    <property type="entry name" value="RIBULOSE BISPHOSPHATE CARBOXYLASE SMALL SUBUNIT 1A, CHLOROPLASTIC-RELATED"/>
    <property type="match status" value="1"/>
</dbReference>
<evidence type="ECO:0000313" key="13">
    <source>
        <dbReference type="Proteomes" id="UP001318860"/>
    </source>
</evidence>
<keyword evidence="7 9" id="KW-0120">Carbon dioxide fixation</keyword>
<dbReference type="Gene3D" id="3.30.190.10">
    <property type="entry name" value="Ribulose bisphosphate carboxylase, small subunit"/>
    <property type="match status" value="1"/>
</dbReference>
<dbReference type="CDD" id="cd03527">
    <property type="entry name" value="RuBisCO_small"/>
    <property type="match status" value="1"/>
</dbReference>
<dbReference type="InterPro" id="IPR000894">
    <property type="entry name" value="RuBisCO_ssu_dom"/>
</dbReference>
<keyword evidence="13" id="KW-1185">Reference proteome</keyword>
<keyword evidence="6 9" id="KW-0601">Photorespiration</keyword>
<dbReference type="Pfam" id="PF00101">
    <property type="entry name" value="RuBisCO_small"/>
    <property type="match status" value="1"/>
</dbReference>
<keyword evidence="1 9" id="KW-0150">Chloroplast</keyword>
<dbReference type="SUPFAM" id="SSF55239">
    <property type="entry name" value="RuBisCO, small subunit"/>
    <property type="match status" value="1"/>
</dbReference>
<proteinExistence type="inferred from homology"/>
<keyword evidence="4 9" id="KW-0934">Plastid</keyword>
<evidence type="ECO:0000256" key="1">
    <source>
        <dbReference type="ARBA" id="ARBA00022528"/>
    </source>
</evidence>
<evidence type="ECO:0000256" key="4">
    <source>
        <dbReference type="ARBA" id="ARBA00022640"/>
    </source>
</evidence>
<evidence type="ECO:0000313" key="12">
    <source>
        <dbReference type="EMBL" id="KAK6123145.1"/>
    </source>
</evidence>
<reference evidence="12 13" key="1">
    <citation type="journal article" date="2021" name="Comput. Struct. Biotechnol. J.">
        <title>De novo genome assembly of the potent medicinal plant Rehmannia glutinosa using nanopore technology.</title>
        <authorList>
            <person name="Ma L."/>
            <person name="Dong C."/>
            <person name="Song C."/>
            <person name="Wang X."/>
            <person name="Zheng X."/>
            <person name="Niu Y."/>
            <person name="Chen S."/>
            <person name="Feng W."/>
        </authorList>
    </citation>
    <scope>NUCLEOTIDE SEQUENCE [LARGE SCALE GENOMIC DNA]</scope>
    <source>
        <strain evidence="12">DH-2019</strain>
    </source>
</reference>
<dbReference type="InterPro" id="IPR024680">
    <property type="entry name" value="RuBisCO_ssu_N"/>
</dbReference>
<dbReference type="Pfam" id="PF12338">
    <property type="entry name" value="RbcS"/>
    <property type="match status" value="1"/>
</dbReference>
<evidence type="ECO:0000256" key="7">
    <source>
        <dbReference type="ARBA" id="ARBA00023300"/>
    </source>
</evidence>